<dbReference type="PIRSF" id="PIRSF039102">
    <property type="entry name" value="Ddl/VanB"/>
    <property type="match status" value="1"/>
</dbReference>
<sequence>MPKKNVCVIFGGQSSEHEVSLISASFVMSNVDPAKYELIKLGITKDGKWYVFDGPIEEIKENRWQAGKIRRAFLSPDEQIAGLVVLNDDHTYDTVRIDCAFPVLHGRFGEDGTIQGLFELAGIPYAGCGVVSSAVTMDKVFSRTIFDAASIPQAAWSWCLKRDFEQNPEKVILDIENRFIYPMFIKPANAGSSVGITKAKSREDLKNALSTAFLHDKKAVIEEYINGREIEISVLGTHDLTISVCGEIIPAREFYDYEAKYADENSRLIIPAPLTDTEYQTIKQYAAAAFNAAECEGLSRVDFFIRHSDGKVFLNEINTIPGFTQISMYPKLLNATGIDSERIVNTLIELGLNKRI</sequence>
<evidence type="ECO:0000256" key="1">
    <source>
        <dbReference type="ARBA" id="ARBA00001936"/>
    </source>
</evidence>
<dbReference type="SUPFAM" id="SSF56059">
    <property type="entry name" value="Glutathione synthetase ATP-binding domain-like"/>
    <property type="match status" value="1"/>
</dbReference>
<evidence type="ECO:0000256" key="11">
    <source>
        <dbReference type="ARBA" id="ARBA00022842"/>
    </source>
</evidence>
<evidence type="ECO:0000256" key="16">
    <source>
        <dbReference type="ARBA" id="ARBA00060592"/>
    </source>
</evidence>
<dbReference type="Pfam" id="PF07478">
    <property type="entry name" value="Dala_Dala_lig_C"/>
    <property type="match status" value="1"/>
</dbReference>
<evidence type="ECO:0000313" key="18">
    <source>
        <dbReference type="EMBL" id="MPM60625.1"/>
    </source>
</evidence>
<comment type="pathway">
    <text evidence="16">Glycan biosynthesis.</text>
</comment>
<evidence type="ECO:0000256" key="14">
    <source>
        <dbReference type="ARBA" id="ARBA00023211"/>
    </source>
</evidence>
<feature type="domain" description="ATP-grasp" evidence="17">
    <location>
        <begin position="143"/>
        <end position="349"/>
    </location>
</feature>
<dbReference type="PANTHER" id="PTHR23132:SF25">
    <property type="entry name" value="D-ALANINE--D-ALANINE LIGASE A"/>
    <property type="match status" value="1"/>
</dbReference>
<dbReference type="Gene3D" id="3.30.1490.20">
    <property type="entry name" value="ATP-grasp fold, A domain"/>
    <property type="match status" value="1"/>
</dbReference>
<dbReference type="NCBIfam" id="NF002378">
    <property type="entry name" value="PRK01372.1"/>
    <property type="match status" value="1"/>
</dbReference>
<evidence type="ECO:0000256" key="2">
    <source>
        <dbReference type="ARBA" id="ARBA00001946"/>
    </source>
</evidence>
<comment type="caution">
    <text evidence="18">The sequence shown here is derived from an EMBL/GenBank/DDBJ whole genome shotgun (WGS) entry which is preliminary data.</text>
</comment>
<dbReference type="GO" id="GO:0009252">
    <property type="term" value="P:peptidoglycan biosynthetic process"/>
    <property type="evidence" value="ECO:0007669"/>
    <property type="project" value="UniProtKB-KW"/>
</dbReference>
<evidence type="ECO:0000256" key="5">
    <source>
        <dbReference type="ARBA" id="ARBA00010871"/>
    </source>
</evidence>
<keyword evidence="13" id="KW-0573">Peptidoglycan synthesis</keyword>
<comment type="cofactor">
    <cofactor evidence="1">
        <name>Mn(2+)</name>
        <dbReference type="ChEBI" id="CHEBI:29035"/>
    </cofactor>
</comment>
<comment type="cofactor">
    <cofactor evidence="2">
        <name>Mg(2+)</name>
        <dbReference type="ChEBI" id="CHEBI:18420"/>
    </cofactor>
</comment>
<dbReference type="PANTHER" id="PTHR23132">
    <property type="entry name" value="D-ALANINE--D-ALANINE LIGASE"/>
    <property type="match status" value="1"/>
</dbReference>
<comment type="similarity">
    <text evidence="5">Belongs to the D-alanine--D-alanine ligase family.</text>
</comment>
<keyword evidence="10" id="KW-0067">ATP-binding</keyword>
<dbReference type="InterPro" id="IPR011761">
    <property type="entry name" value="ATP-grasp"/>
</dbReference>
<dbReference type="Gene3D" id="3.30.470.20">
    <property type="entry name" value="ATP-grasp fold, B domain"/>
    <property type="match status" value="1"/>
</dbReference>
<evidence type="ECO:0000256" key="6">
    <source>
        <dbReference type="ARBA" id="ARBA00022490"/>
    </source>
</evidence>
<dbReference type="InterPro" id="IPR011095">
    <property type="entry name" value="Dala_Dala_lig_C"/>
</dbReference>
<keyword evidence="11" id="KW-0460">Magnesium</keyword>
<evidence type="ECO:0000259" key="17">
    <source>
        <dbReference type="PROSITE" id="PS50975"/>
    </source>
</evidence>
<evidence type="ECO:0000256" key="3">
    <source>
        <dbReference type="ARBA" id="ARBA00004496"/>
    </source>
</evidence>
<evidence type="ECO:0000256" key="8">
    <source>
        <dbReference type="ARBA" id="ARBA00022723"/>
    </source>
</evidence>
<comment type="subcellular location">
    <subcellularLocation>
        <location evidence="3">Cytoplasm</location>
    </subcellularLocation>
</comment>
<dbReference type="EC" id="6.3.2.4" evidence="18"/>
<keyword evidence="12" id="KW-0133">Cell shape</keyword>
<keyword evidence="6" id="KW-0963">Cytoplasm</keyword>
<gene>
    <name evidence="18" type="primary">ddl_37</name>
    <name evidence="18" type="ORF">SDC9_107477</name>
</gene>
<evidence type="ECO:0000256" key="7">
    <source>
        <dbReference type="ARBA" id="ARBA00022598"/>
    </source>
</evidence>
<dbReference type="GO" id="GO:0046872">
    <property type="term" value="F:metal ion binding"/>
    <property type="evidence" value="ECO:0007669"/>
    <property type="project" value="UniProtKB-KW"/>
</dbReference>
<dbReference type="GO" id="GO:0008360">
    <property type="term" value="P:regulation of cell shape"/>
    <property type="evidence" value="ECO:0007669"/>
    <property type="project" value="UniProtKB-KW"/>
</dbReference>
<dbReference type="PROSITE" id="PS50975">
    <property type="entry name" value="ATP_GRASP"/>
    <property type="match status" value="1"/>
</dbReference>
<proteinExistence type="inferred from homology"/>
<dbReference type="Gene3D" id="3.40.50.20">
    <property type="match status" value="1"/>
</dbReference>
<dbReference type="Pfam" id="PF01820">
    <property type="entry name" value="Dala_Dala_lig_N"/>
    <property type="match status" value="1"/>
</dbReference>
<dbReference type="PROSITE" id="PS00843">
    <property type="entry name" value="DALA_DALA_LIGASE_1"/>
    <property type="match status" value="1"/>
</dbReference>
<dbReference type="GO" id="GO:0005829">
    <property type="term" value="C:cytosol"/>
    <property type="evidence" value="ECO:0007669"/>
    <property type="project" value="TreeGrafter"/>
</dbReference>
<keyword evidence="7 18" id="KW-0436">Ligase</keyword>
<dbReference type="InterPro" id="IPR013815">
    <property type="entry name" value="ATP_grasp_subdomain_1"/>
</dbReference>
<dbReference type="HAMAP" id="MF_00047">
    <property type="entry name" value="Dala_Dala_lig"/>
    <property type="match status" value="1"/>
</dbReference>
<protein>
    <submittedName>
        <fullName evidence="18">D-alanine--D-alanine ligase</fullName>
        <ecNumber evidence="18">6.3.2.4</ecNumber>
    </submittedName>
</protein>
<keyword evidence="8" id="KW-0479">Metal-binding</keyword>
<keyword evidence="14" id="KW-0464">Manganese</keyword>
<dbReference type="SUPFAM" id="SSF52440">
    <property type="entry name" value="PreATP-grasp domain"/>
    <property type="match status" value="1"/>
</dbReference>
<evidence type="ECO:0000256" key="10">
    <source>
        <dbReference type="ARBA" id="ARBA00022840"/>
    </source>
</evidence>
<reference evidence="18" key="1">
    <citation type="submission" date="2019-08" db="EMBL/GenBank/DDBJ databases">
        <authorList>
            <person name="Kucharzyk K."/>
            <person name="Murdoch R.W."/>
            <person name="Higgins S."/>
            <person name="Loffler F."/>
        </authorList>
    </citation>
    <scope>NUCLEOTIDE SEQUENCE</scope>
</reference>
<dbReference type="GO" id="GO:0071555">
    <property type="term" value="P:cell wall organization"/>
    <property type="evidence" value="ECO:0007669"/>
    <property type="project" value="UniProtKB-KW"/>
</dbReference>
<dbReference type="EMBL" id="VSSQ01017897">
    <property type="protein sequence ID" value="MPM60625.1"/>
    <property type="molecule type" value="Genomic_DNA"/>
</dbReference>
<dbReference type="NCBIfam" id="NF002528">
    <property type="entry name" value="PRK01966.1-4"/>
    <property type="match status" value="1"/>
</dbReference>
<evidence type="ECO:0000256" key="15">
    <source>
        <dbReference type="ARBA" id="ARBA00023316"/>
    </source>
</evidence>
<dbReference type="NCBIfam" id="TIGR01205">
    <property type="entry name" value="D_ala_D_alaTIGR"/>
    <property type="match status" value="1"/>
</dbReference>
<accession>A0A645B5B7</accession>
<dbReference type="GO" id="GO:0008716">
    <property type="term" value="F:D-alanine-D-alanine ligase activity"/>
    <property type="evidence" value="ECO:0007669"/>
    <property type="project" value="UniProtKB-EC"/>
</dbReference>
<dbReference type="FunFam" id="3.30.470.20:FF:000008">
    <property type="entry name" value="D-alanine--D-alanine ligase"/>
    <property type="match status" value="1"/>
</dbReference>
<name>A0A645B5B7_9ZZZZ</name>
<dbReference type="InterPro" id="IPR016185">
    <property type="entry name" value="PreATP-grasp_dom_sf"/>
</dbReference>
<dbReference type="InterPro" id="IPR005905">
    <property type="entry name" value="D_ala_D_ala"/>
</dbReference>
<dbReference type="InterPro" id="IPR011127">
    <property type="entry name" value="Dala_Dala_lig_N"/>
</dbReference>
<evidence type="ECO:0000256" key="13">
    <source>
        <dbReference type="ARBA" id="ARBA00022984"/>
    </source>
</evidence>
<dbReference type="FunFam" id="3.30.1490.20:FF:000007">
    <property type="entry name" value="D-alanine--D-alanine ligase"/>
    <property type="match status" value="1"/>
</dbReference>
<comment type="pathway">
    <text evidence="4">Cell wall biogenesis; peptidoglycan biosynthesis.</text>
</comment>
<keyword evidence="15" id="KW-0961">Cell wall biogenesis/degradation</keyword>
<organism evidence="18">
    <name type="scientific">bioreactor metagenome</name>
    <dbReference type="NCBI Taxonomy" id="1076179"/>
    <lineage>
        <taxon>unclassified sequences</taxon>
        <taxon>metagenomes</taxon>
        <taxon>ecological metagenomes</taxon>
    </lineage>
</organism>
<dbReference type="AlphaFoldDB" id="A0A645B5B7"/>
<keyword evidence="9" id="KW-0547">Nucleotide-binding</keyword>
<dbReference type="InterPro" id="IPR000291">
    <property type="entry name" value="D-Ala_lig_Van_CS"/>
</dbReference>
<evidence type="ECO:0000256" key="4">
    <source>
        <dbReference type="ARBA" id="ARBA00004752"/>
    </source>
</evidence>
<evidence type="ECO:0000256" key="9">
    <source>
        <dbReference type="ARBA" id="ARBA00022741"/>
    </source>
</evidence>
<dbReference type="PROSITE" id="PS00844">
    <property type="entry name" value="DALA_DALA_LIGASE_2"/>
    <property type="match status" value="1"/>
</dbReference>
<dbReference type="GO" id="GO:0005524">
    <property type="term" value="F:ATP binding"/>
    <property type="evidence" value="ECO:0007669"/>
    <property type="project" value="UniProtKB-KW"/>
</dbReference>
<evidence type="ECO:0000256" key="12">
    <source>
        <dbReference type="ARBA" id="ARBA00022960"/>
    </source>
</evidence>